<keyword evidence="2" id="KW-1185">Reference proteome</keyword>
<evidence type="ECO:0000313" key="1">
    <source>
        <dbReference type="EMBL" id="KOO44083.1"/>
    </source>
</evidence>
<protein>
    <submittedName>
        <fullName evidence="1">Uncharacterized protein</fullName>
    </submittedName>
</protein>
<organism evidence="1 2">
    <name type="scientific">Priestia koreensis</name>
    <dbReference type="NCBI Taxonomy" id="284581"/>
    <lineage>
        <taxon>Bacteria</taxon>
        <taxon>Bacillati</taxon>
        <taxon>Bacillota</taxon>
        <taxon>Bacilli</taxon>
        <taxon>Bacillales</taxon>
        <taxon>Bacillaceae</taxon>
        <taxon>Priestia</taxon>
    </lineage>
</organism>
<dbReference type="InterPro" id="IPR014617">
    <property type="entry name" value="YphA_Bacsu"/>
</dbReference>
<dbReference type="STRING" id="284581.AMD01_15290"/>
<reference evidence="2" key="1">
    <citation type="submission" date="2015-08" db="EMBL/GenBank/DDBJ databases">
        <title>Fjat-14210 dsm16467.</title>
        <authorList>
            <person name="Liu B."/>
            <person name="Wang J."/>
            <person name="Zhu Y."/>
            <person name="Liu G."/>
            <person name="Chen Q."/>
            <person name="Chen Z."/>
            <person name="Lan J."/>
            <person name="Che J."/>
            <person name="Ge C."/>
            <person name="Shi H."/>
            <person name="Pan Z."/>
            <person name="Liu X."/>
        </authorList>
    </citation>
    <scope>NUCLEOTIDE SEQUENCE [LARGE SCALE GENOMIC DNA]</scope>
    <source>
        <strain evidence="2">DSM 16467</strain>
    </source>
</reference>
<name>A0A0M0L0A4_9BACI</name>
<dbReference type="RefSeq" id="WP_053402292.1">
    <property type="nucleotide sequence ID" value="NZ_LILC01000019.1"/>
</dbReference>
<evidence type="ECO:0000313" key="2">
    <source>
        <dbReference type="Proteomes" id="UP000037558"/>
    </source>
</evidence>
<dbReference type="Proteomes" id="UP000037558">
    <property type="component" value="Unassembled WGS sequence"/>
</dbReference>
<dbReference type="PATRIC" id="fig|284581.3.peg.4134"/>
<dbReference type="Pfam" id="PF24124">
    <property type="entry name" value="YphA"/>
    <property type="match status" value="1"/>
</dbReference>
<proteinExistence type="predicted"/>
<dbReference type="OrthoDB" id="2965169at2"/>
<gene>
    <name evidence="1" type="ORF">AMD01_15290</name>
</gene>
<comment type="caution">
    <text evidence="1">The sequence shown here is derived from an EMBL/GenBank/DDBJ whole genome shotgun (WGS) entry which is preliminary data.</text>
</comment>
<dbReference type="AlphaFoldDB" id="A0A0M0L0A4"/>
<dbReference type="EMBL" id="LILC01000019">
    <property type="protein sequence ID" value="KOO44083.1"/>
    <property type="molecule type" value="Genomic_DNA"/>
</dbReference>
<dbReference type="PIRSF" id="PIRSF036710">
    <property type="entry name" value="YphA_Bacsu"/>
    <property type="match status" value="1"/>
</dbReference>
<sequence length="200" mass="23160">MEGIFFYWFSWIGWTILTFFKEKGRERLIYVYILLLSIISSTIKVEAGPFLVSGTLVILLISCYSRLTYYDRALKVRMGIITVILSLAYTSYLLFEMYDPVWFFLDRRFVLALLLVYVTCILLKEFEHRLIGLVVGAGQGDFLYSYVLSPYTNYQVGALSFLDIAANAVVMVLIWQGISYGVEYINRYTRSQARQSVSNK</sequence>
<accession>A0A0M0L0A4</accession>